<dbReference type="Proteomes" id="UP000186455">
    <property type="component" value="Unassembled WGS sequence"/>
</dbReference>
<keyword evidence="1" id="KW-0472">Membrane</keyword>
<proteinExistence type="predicted"/>
<keyword evidence="1" id="KW-0812">Transmembrane</keyword>
<gene>
    <name evidence="2" type="ORF">AB852_12215</name>
</gene>
<name>A0A1Q4VAN0_9ACTN</name>
<comment type="caution">
    <text evidence="2">The sequence shown here is derived from an EMBL/GenBank/DDBJ whole genome shotgun (WGS) entry which is preliminary data.</text>
</comment>
<evidence type="ECO:0000313" key="3">
    <source>
        <dbReference type="Proteomes" id="UP000186455"/>
    </source>
</evidence>
<keyword evidence="3" id="KW-1185">Reference proteome</keyword>
<dbReference type="EMBL" id="LFBV01000002">
    <property type="protein sequence ID" value="OKH94904.1"/>
    <property type="molecule type" value="Genomic_DNA"/>
</dbReference>
<dbReference type="AlphaFoldDB" id="A0A1Q4VAN0"/>
<protein>
    <submittedName>
        <fullName evidence="2">Uncharacterized protein</fullName>
    </submittedName>
</protein>
<evidence type="ECO:0000313" key="2">
    <source>
        <dbReference type="EMBL" id="OKH94904.1"/>
    </source>
</evidence>
<organism evidence="2 3">
    <name type="scientific">Streptomyces uncialis</name>
    <dbReference type="NCBI Taxonomy" id="1048205"/>
    <lineage>
        <taxon>Bacteria</taxon>
        <taxon>Bacillati</taxon>
        <taxon>Actinomycetota</taxon>
        <taxon>Actinomycetes</taxon>
        <taxon>Kitasatosporales</taxon>
        <taxon>Streptomycetaceae</taxon>
        <taxon>Streptomyces</taxon>
    </lineage>
</organism>
<accession>A0A1Q4VAN0</accession>
<evidence type="ECO:0000256" key="1">
    <source>
        <dbReference type="SAM" id="Phobius"/>
    </source>
</evidence>
<dbReference type="STRING" id="1048205.AB852_12215"/>
<sequence length="132" mass="14324">MPAWAAPVLTAAGVVLLAAFVFWGARISPNRPFSWAMYSGSSKGFLWSDDGSVTVLPLHRLRIAPGGHFLTVPELRALLADGDFELPLRGLIIGSDGGWEVRYEPAEHRLRLTRLPAGAELRLLADALRPAP</sequence>
<feature type="transmembrane region" description="Helical" evidence="1">
    <location>
        <begin position="6"/>
        <end position="25"/>
    </location>
</feature>
<keyword evidence="1" id="KW-1133">Transmembrane helix</keyword>
<reference evidence="2 3" key="1">
    <citation type="submission" date="2015-06" db="EMBL/GenBank/DDBJ databases">
        <title>Cloning and characterization of the uncialamcin biosynthetic gene cluster.</title>
        <authorList>
            <person name="Yan X."/>
            <person name="Huang T."/>
            <person name="Ge H."/>
            <person name="Shen B."/>
        </authorList>
    </citation>
    <scope>NUCLEOTIDE SEQUENCE [LARGE SCALE GENOMIC DNA]</scope>
    <source>
        <strain evidence="2 3">DCA2648</strain>
    </source>
</reference>